<proteinExistence type="predicted"/>
<keyword evidence="3" id="KW-0440">LIM domain</keyword>
<dbReference type="InterPro" id="IPR050604">
    <property type="entry name" value="PDZ-LIM_domain"/>
</dbReference>
<dbReference type="GO" id="GO:0051371">
    <property type="term" value="F:muscle alpha-actinin binding"/>
    <property type="evidence" value="ECO:0007669"/>
    <property type="project" value="TreeGrafter"/>
</dbReference>
<keyword evidence="3" id="KW-0479">Metal-binding</keyword>
<name>V8NJW8_OPHHA</name>
<keyword evidence="3" id="KW-0862">Zinc</keyword>
<comment type="subcellular location">
    <subcellularLocation>
        <location evidence="1">Cytoplasm</location>
        <location evidence="1">Cytoskeleton</location>
    </subcellularLocation>
</comment>
<dbReference type="GO" id="GO:0061061">
    <property type="term" value="P:muscle structure development"/>
    <property type="evidence" value="ECO:0007669"/>
    <property type="project" value="TreeGrafter"/>
</dbReference>
<dbReference type="SUPFAM" id="SSF50156">
    <property type="entry name" value="PDZ domain-like"/>
    <property type="match status" value="1"/>
</dbReference>
<keyword evidence="4" id="KW-0206">Cytoskeleton</keyword>
<dbReference type="FunFam" id="2.30.42.10:FF:000055">
    <property type="entry name" value="PDZ and LIM domain protein 3"/>
    <property type="match status" value="1"/>
</dbReference>
<dbReference type="GO" id="GO:0003779">
    <property type="term" value="F:actin binding"/>
    <property type="evidence" value="ECO:0007669"/>
    <property type="project" value="TreeGrafter"/>
</dbReference>
<accession>V8NJW8</accession>
<dbReference type="GO" id="GO:0001725">
    <property type="term" value="C:stress fiber"/>
    <property type="evidence" value="ECO:0007669"/>
    <property type="project" value="TreeGrafter"/>
</dbReference>
<evidence type="ECO:0000259" key="5">
    <source>
        <dbReference type="PROSITE" id="PS50106"/>
    </source>
</evidence>
<dbReference type="GO" id="GO:0031941">
    <property type="term" value="C:filamentous actin"/>
    <property type="evidence" value="ECO:0007669"/>
    <property type="project" value="TreeGrafter"/>
</dbReference>
<evidence type="ECO:0000256" key="3">
    <source>
        <dbReference type="ARBA" id="ARBA00023038"/>
    </source>
</evidence>
<protein>
    <submittedName>
        <fullName evidence="6">PDZ and LIM domain protein 4</fullName>
    </submittedName>
</protein>
<dbReference type="InterPro" id="IPR001478">
    <property type="entry name" value="PDZ"/>
</dbReference>
<keyword evidence="7" id="KW-1185">Reference proteome</keyword>
<dbReference type="Gene3D" id="2.30.42.10">
    <property type="match status" value="1"/>
</dbReference>
<dbReference type="PANTHER" id="PTHR24214:SF6">
    <property type="entry name" value="PDZ AND LIM DOMAIN PROTEIN 4"/>
    <property type="match status" value="1"/>
</dbReference>
<feature type="non-terminal residue" evidence="6">
    <location>
        <position position="1"/>
    </location>
</feature>
<dbReference type="AlphaFoldDB" id="V8NJW8"/>
<organism evidence="6 7">
    <name type="scientific">Ophiophagus hannah</name>
    <name type="common">King cobra</name>
    <name type="synonym">Naja hannah</name>
    <dbReference type="NCBI Taxonomy" id="8665"/>
    <lineage>
        <taxon>Eukaryota</taxon>
        <taxon>Metazoa</taxon>
        <taxon>Chordata</taxon>
        <taxon>Craniata</taxon>
        <taxon>Vertebrata</taxon>
        <taxon>Euteleostomi</taxon>
        <taxon>Lepidosauria</taxon>
        <taxon>Squamata</taxon>
        <taxon>Bifurcata</taxon>
        <taxon>Unidentata</taxon>
        <taxon>Episquamata</taxon>
        <taxon>Toxicofera</taxon>
        <taxon>Serpentes</taxon>
        <taxon>Colubroidea</taxon>
        <taxon>Elapidae</taxon>
        <taxon>Elapinae</taxon>
        <taxon>Ophiophagus</taxon>
    </lineage>
</organism>
<comment type="caution">
    <text evidence="6">The sequence shown here is derived from an EMBL/GenBank/DDBJ whole genome shotgun (WGS) entry which is preliminary data.</text>
</comment>
<evidence type="ECO:0000313" key="6">
    <source>
        <dbReference type="EMBL" id="ETE62549.1"/>
    </source>
</evidence>
<reference evidence="6 7" key="1">
    <citation type="journal article" date="2013" name="Proc. Natl. Acad. Sci. U.S.A.">
        <title>The king cobra genome reveals dynamic gene evolution and adaptation in the snake venom system.</title>
        <authorList>
            <person name="Vonk F.J."/>
            <person name="Casewell N.R."/>
            <person name="Henkel C.V."/>
            <person name="Heimberg A.M."/>
            <person name="Jansen H.J."/>
            <person name="McCleary R.J."/>
            <person name="Kerkkamp H.M."/>
            <person name="Vos R.A."/>
            <person name="Guerreiro I."/>
            <person name="Calvete J.J."/>
            <person name="Wuster W."/>
            <person name="Woods A.E."/>
            <person name="Logan J.M."/>
            <person name="Harrison R.A."/>
            <person name="Castoe T.A."/>
            <person name="de Koning A.P."/>
            <person name="Pollock D.D."/>
            <person name="Yandell M."/>
            <person name="Calderon D."/>
            <person name="Renjifo C."/>
            <person name="Currier R.B."/>
            <person name="Salgado D."/>
            <person name="Pla D."/>
            <person name="Sanz L."/>
            <person name="Hyder A.S."/>
            <person name="Ribeiro J.M."/>
            <person name="Arntzen J.W."/>
            <person name="van den Thillart G.E."/>
            <person name="Boetzer M."/>
            <person name="Pirovano W."/>
            <person name="Dirks R.P."/>
            <person name="Spaink H.P."/>
            <person name="Duboule D."/>
            <person name="McGlinn E."/>
            <person name="Kini R.M."/>
            <person name="Richardson M.K."/>
        </authorList>
    </citation>
    <scope>NUCLEOTIDE SEQUENCE</scope>
    <source>
        <tissue evidence="6">Blood</tissue>
    </source>
</reference>
<dbReference type="GO" id="GO:0005912">
    <property type="term" value="C:adherens junction"/>
    <property type="evidence" value="ECO:0007669"/>
    <property type="project" value="TreeGrafter"/>
</dbReference>
<feature type="domain" description="PDZ" evidence="5">
    <location>
        <begin position="136"/>
        <end position="186"/>
    </location>
</feature>
<keyword evidence="2" id="KW-0963">Cytoplasm</keyword>
<dbReference type="OrthoDB" id="44841at2759"/>
<dbReference type="Pfam" id="PF00595">
    <property type="entry name" value="PDZ"/>
    <property type="match status" value="1"/>
</dbReference>
<dbReference type="GO" id="GO:0007507">
    <property type="term" value="P:heart development"/>
    <property type="evidence" value="ECO:0007669"/>
    <property type="project" value="TreeGrafter"/>
</dbReference>
<evidence type="ECO:0000313" key="7">
    <source>
        <dbReference type="Proteomes" id="UP000018936"/>
    </source>
</evidence>
<dbReference type="GO" id="GO:0030036">
    <property type="term" value="P:actin cytoskeleton organization"/>
    <property type="evidence" value="ECO:0007669"/>
    <property type="project" value="TreeGrafter"/>
</dbReference>
<dbReference type="EMBL" id="AZIM01003184">
    <property type="protein sequence ID" value="ETE62549.1"/>
    <property type="molecule type" value="Genomic_DNA"/>
</dbReference>
<evidence type="ECO:0000256" key="1">
    <source>
        <dbReference type="ARBA" id="ARBA00004245"/>
    </source>
</evidence>
<dbReference type="PANTHER" id="PTHR24214">
    <property type="entry name" value="PDZ AND LIM DOMAIN PROTEIN ZASP"/>
    <property type="match status" value="1"/>
</dbReference>
<sequence length="186" mass="20783">MFGDIGAISKAGVSNPWAMDPGTSLKAPGFFSLTEMQDNHTSEECLAISQRPVTRENHARNTKDTIPLHCAARTRIKQNLFKTKTNRPEKCKSWKGKPDQQLKMKCYFSTNMAQWNIEKDVKMPKLIHETVLKLFKINPGSKAALANLCPGDVILSINGDSTENMTHLEAQNKIKACLDQLILSVK</sequence>
<dbReference type="PROSITE" id="PS50106">
    <property type="entry name" value="PDZ"/>
    <property type="match status" value="1"/>
</dbReference>
<dbReference type="Proteomes" id="UP000018936">
    <property type="component" value="Unassembled WGS sequence"/>
</dbReference>
<dbReference type="InterPro" id="IPR036034">
    <property type="entry name" value="PDZ_sf"/>
</dbReference>
<dbReference type="GO" id="GO:0030018">
    <property type="term" value="C:Z disc"/>
    <property type="evidence" value="ECO:0007669"/>
    <property type="project" value="TreeGrafter"/>
</dbReference>
<dbReference type="SMART" id="SM00228">
    <property type="entry name" value="PDZ"/>
    <property type="match status" value="1"/>
</dbReference>
<feature type="non-terminal residue" evidence="6">
    <location>
        <position position="186"/>
    </location>
</feature>
<evidence type="ECO:0000256" key="4">
    <source>
        <dbReference type="ARBA" id="ARBA00023212"/>
    </source>
</evidence>
<evidence type="ECO:0000256" key="2">
    <source>
        <dbReference type="ARBA" id="ARBA00022490"/>
    </source>
</evidence>
<gene>
    <name evidence="6" type="primary">PDLIM4</name>
    <name evidence="6" type="ORF">L345_11693</name>
</gene>